<proteinExistence type="predicted"/>
<keyword evidence="3" id="KW-1185">Reference proteome</keyword>
<dbReference type="PROSITE" id="PS51257">
    <property type="entry name" value="PROKAR_LIPOPROTEIN"/>
    <property type="match status" value="1"/>
</dbReference>
<dbReference type="AlphaFoldDB" id="A0A7X5ZUF9"/>
<protein>
    <submittedName>
        <fullName evidence="2">Putative membrane protein</fullName>
    </submittedName>
</protein>
<dbReference type="InterPro" id="IPR012347">
    <property type="entry name" value="Ferritin-like"/>
</dbReference>
<dbReference type="Proteomes" id="UP000564677">
    <property type="component" value="Unassembled WGS sequence"/>
</dbReference>
<comment type="caution">
    <text evidence="2">The sequence shown here is derived from an EMBL/GenBank/DDBJ whole genome shotgun (WGS) entry which is preliminary data.</text>
</comment>
<evidence type="ECO:0000259" key="1">
    <source>
        <dbReference type="Pfam" id="PF13628"/>
    </source>
</evidence>
<accession>A0A7X5ZUF9</accession>
<name>A0A7X5ZUF9_9SPHN</name>
<evidence type="ECO:0000313" key="3">
    <source>
        <dbReference type="Proteomes" id="UP000564677"/>
    </source>
</evidence>
<dbReference type="EMBL" id="JAASQV010000001">
    <property type="protein sequence ID" value="NIJ63388.1"/>
    <property type="molecule type" value="Genomic_DNA"/>
</dbReference>
<feature type="domain" description="DUF4142" evidence="1">
    <location>
        <begin position="54"/>
        <end position="189"/>
    </location>
</feature>
<dbReference type="Gene3D" id="1.20.1260.10">
    <property type="match status" value="1"/>
</dbReference>
<sequence length="190" mass="19059">MDRYFFALGLGPAFALGACGGSEPITTVDNIVAPDTILPGNGANVAAGAVATTGQAFADTVGASNAYGMEAGKLARQKATAPALRDLGGAMVRACAESTAGLGAAGARARPAIVPDPRPSAEQAADLETLRQATGADFDATYKAQQAAAQEKVLAAVEDYAANGTVPALRAFAAKSVPEVRAQLDKVRGL</sequence>
<dbReference type="InterPro" id="IPR025419">
    <property type="entry name" value="DUF4142"/>
</dbReference>
<evidence type="ECO:0000313" key="2">
    <source>
        <dbReference type="EMBL" id="NIJ63388.1"/>
    </source>
</evidence>
<dbReference type="Pfam" id="PF13628">
    <property type="entry name" value="DUF4142"/>
    <property type="match status" value="1"/>
</dbReference>
<reference evidence="2 3" key="1">
    <citation type="submission" date="2020-03" db="EMBL/GenBank/DDBJ databases">
        <title>Genomic Encyclopedia of Type Strains, Phase IV (KMG-IV): sequencing the most valuable type-strain genomes for metagenomic binning, comparative biology and taxonomic classification.</title>
        <authorList>
            <person name="Goeker M."/>
        </authorList>
    </citation>
    <scope>NUCLEOTIDE SEQUENCE [LARGE SCALE GENOMIC DNA]</scope>
    <source>
        <strain evidence="2 3">DSM 4733</strain>
    </source>
</reference>
<gene>
    <name evidence="2" type="ORF">FHR20_000319</name>
</gene>
<dbReference type="RefSeq" id="WP_167297942.1">
    <property type="nucleotide sequence ID" value="NZ_JAASQV010000001.1"/>
</dbReference>
<organism evidence="2 3">
    <name type="scientific">Sphingomonas leidyi</name>
    <dbReference type="NCBI Taxonomy" id="68569"/>
    <lineage>
        <taxon>Bacteria</taxon>
        <taxon>Pseudomonadati</taxon>
        <taxon>Pseudomonadota</taxon>
        <taxon>Alphaproteobacteria</taxon>
        <taxon>Sphingomonadales</taxon>
        <taxon>Sphingomonadaceae</taxon>
        <taxon>Sphingomonas</taxon>
    </lineage>
</organism>